<dbReference type="InterPro" id="IPR013325">
    <property type="entry name" value="RNA_pol_sigma_r2"/>
</dbReference>
<comment type="caution">
    <text evidence="8">The sequence shown here is derived from an EMBL/GenBank/DDBJ whole genome shotgun (WGS) entry which is preliminary data.</text>
</comment>
<dbReference type="GO" id="GO:0003677">
    <property type="term" value="F:DNA binding"/>
    <property type="evidence" value="ECO:0007669"/>
    <property type="project" value="UniProtKB-KW"/>
</dbReference>
<gene>
    <name evidence="8" type="ORF">H9701_04220</name>
</gene>
<accession>A0A9D2T057</accession>
<organism evidence="8 9">
    <name type="scientific">Candidatus Intestinimonas pullistercoris</name>
    <dbReference type="NCBI Taxonomy" id="2838623"/>
    <lineage>
        <taxon>Bacteria</taxon>
        <taxon>Bacillati</taxon>
        <taxon>Bacillota</taxon>
        <taxon>Clostridia</taxon>
        <taxon>Eubacteriales</taxon>
        <taxon>Intestinimonas</taxon>
    </lineage>
</organism>
<dbReference type="SUPFAM" id="SSF88946">
    <property type="entry name" value="Sigma2 domain of RNA polymerase sigma factors"/>
    <property type="match status" value="1"/>
</dbReference>
<dbReference type="InterPro" id="IPR036388">
    <property type="entry name" value="WH-like_DNA-bd_sf"/>
</dbReference>
<dbReference type="Pfam" id="PF08281">
    <property type="entry name" value="Sigma70_r4_2"/>
    <property type="match status" value="1"/>
</dbReference>
<evidence type="ECO:0000256" key="3">
    <source>
        <dbReference type="ARBA" id="ARBA00023082"/>
    </source>
</evidence>
<evidence type="ECO:0000256" key="4">
    <source>
        <dbReference type="ARBA" id="ARBA00023125"/>
    </source>
</evidence>
<dbReference type="InterPro" id="IPR013249">
    <property type="entry name" value="RNA_pol_sigma70_r4_t2"/>
</dbReference>
<dbReference type="Gene3D" id="1.10.10.10">
    <property type="entry name" value="Winged helix-like DNA-binding domain superfamily/Winged helix DNA-binding domain"/>
    <property type="match status" value="1"/>
</dbReference>
<proteinExistence type="inferred from homology"/>
<dbReference type="NCBIfam" id="TIGR02937">
    <property type="entry name" value="sigma70-ECF"/>
    <property type="match status" value="1"/>
</dbReference>
<evidence type="ECO:0000256" key="1">
    <source>
        <dbReference type="ARBA" id="ARBA00010641"/>
    </source>
</evidence>
<sequence>MISFICSMVPEPDDRAFMVAVYEEYRGLMFSTAHRYADSMDDCNEIVQDGITKLIERIPLLRKMESYILAGYVAACIRNTAINFLRHRGSERAKFRSLDDDTAPELEVSTHPIDLWLDVESRRECLAAAWAVLSPGDKLLLEGRYILGYSDQELAKQLNCKPASIRMKLTRARRRAAKEIEAYREKGEK</sequence>
<evidence type="ECO:0000313" key="8">
    <source>
        <dbReference type="EMBL" id="HJC40739.1"/>
    </source>
</evidence>
<comment type="similarity">
    <text evidence="1">Belongs to the sigma-70 factor family. ECF subfamily.</text>
</comment>
<protein>
    <submittedName>
        <fullName evidence="8">Sigma-70 family RNA polymerase sigma factor</fullName>
    </submittedName>
</protein>
<dbReference type="Proteomes" id="UP000823882">
    <property type="component" value="Unassembled WGS sequence"/>
</dbReference>
<reference evidence="8" key="1">
    <citation type="journal article" date="2021" name="PeerJ">
        <title>Extensive microbial diversity within the chicken gut microbiome revealed by metagenomics and culture.</title>
        <authorList>
            <person name="Gilroy R."/>
            <person name="Ravi A."/>
            <person name="Getino M."/>
            <person name="Pursley I."/>
            <person name="Horton D.L."/>
            <person name="Alikhan N.F."/>
            <person name="Baker D."/>
            <person name="Gharbi K."/>
            <person name="Hall N."/>
            <person name="Watson M."/>
            <person name="Adriaenssens E.M."/>
            <person name="Foster-Nyarko E."/>
            <person name="Jarju S."/>
            <person name="Secka A."/>
            <person name="Antonio M."/>
            <person name="Oren A."/>
            <person name="Chaudhuri R.R."/>
            <person name="La Ragione R."/>
            <person name="Hildebrand F."/>
            <person name="Pallen M.J."/>
        </authorList>
    </citation>
    <scope>NUCLEOTIDE SEQUENCE</scope>
    <source>
        <strain evidence="8">CHK186-1790</strain>
    </source>
</reference>
<name>A0A9D2T057_9FIRM</name>
<dbReference type="InterPro" id="IPR039425">
    <property type="entry name" value="RNA_pol_sigma-70-like"/>
</dbReference>
<dbReference type="Gene3D" id="1.10.1740.10">
    <property type="match status" value="1"/>
</dbReference>
<dbReference type="InterPro" id="IPR014284">
    <property type="entry name" value="RNA_pol_sigma-70_dom"/>
</dbReference>
<keyword evidence="2" id="KW-0805">Transcription regulation</keyword>
<feature type="domain" description="RNA polymerase sigma factor 70 region 4 type 2" evidence="7">
    <location>
        <begin position="124"/>
        <end position="175"/>
    </location>
</feature>
<dbReference type="EMBL" id="DWWJ01000080">
    <property type="protein sequence ID" value="HJC40739.1"/>
    <property type="molecule type" value="Genomic_DNA"/>
</dbReference>
<dbReference type="GO" id="GO:0006352">
    <property type="term" value="P:DNA-templated transcription initiation"/>
    <property type="evidence" value="ECO:0007669"/>
    <property type="project" value="InterPro"/>
</dbReference>
<evidence type="ECO:0000259" key="6">
    <source>
        <dbReference type="Pfam" id="PF04542"/>
    </source>
</evidence>
<keyword evidence="5" id="KW-0804">Transcription</keyword>
<dbReference type="AlphaFoldDB" id="A0A9D2T057"/>
<dbReference type="InterPro" id="IPR013324">
    <property type="entry name" value="RNA_pol_sigma_r3/r4-like"/>
</dbReference>
<feature type="domain" description="RNA polymerase sigma-70 region 2" evidence="6">
    <location>
        <begin position="22"/>
        <end position="89"/>
    </location>
</feature>
<reference evidence="8" key="2">
    <citation type="submission" date="2021-04" db="EMBL/GenBank/DDBJ databases">
        <authorList>
            <person name="Gilroy R."/>
        </authorList>
    </citation>
    <scope>NUCLEOTIDE SEQUENCE</scope>
    <source>
        <strain evidence="8">CHK186-1790</strain>
    </source>
</reference>
<evidence type="ECO:0000256" key="5">
    <source>
        <dbReference type="ARBA" id="ARBA00023163"/>
    </source>
</evidence>
<keyword evidence="4" id="KW-0238">DNA-binding</keyword>
<dbReference type="SUPFAM" id="SSF88659">
    <property type="entry name" value="Sigma3 and sigma4 domains of RNA polymerase sigma factors"/>
    <property type="match status" value="1"/>
</dbReference>
<dbReference type="Pfam" id="PF04542">
    <property type="entry name" value="Sigma70_r2"/>
    <property type="match status" value="1"/>
</dbReference>
<evidence type="ECO:0000313" key="9">
    <source>
        <dbReference type="Proteomes" id="UP000823882"/>
    </source>
</evidence>
<keyword evidence="3" id="KW-0731">Sigma factor</keyword>
<evidence type="ECO:0000256" key="2">
    <source>
        <dbReference type="ARBA" id="ARBA00023015"/>
    </source>
</evidence>
<dbReference type="GO" id="GO:0016987">
    <property type="term" value="F:sigma factor activity"/>
    <property type="evidence" value="ECO:0007669"/>
    <property type="project" value="UniProtKB-KW"/>
</dbReference>
<dbReference type="PANTHER" id="PTHR43133:SF8">
    <property type="entry name" value="RNA POLYMERASE SIGMA FACTOR HI_1459-RELATED"/>
    <property type="match status" value="1"/>
</dbReference>
<dbReference type="PANTHER" id="PTHR43133">
    <property type="entry name" value="RNA POLYMERASE ECF-TYPE SIGMA FACTO"/>
    <property type="match status" value="1"/>
</dbReference>
<evidence type="ECO:0000259" key="7">
    <source>
        <dbReference type="Pfam" id="PF08281"/>
    </source>
</evidence>
<dbReference type="InterPro" id="IPR007627">
    <property type="entry name" value="RNA_pol_sigma70_r2"/>
</dbReference>